<dbReference type="Proteomes" id="UP000053664">
    <property type="component" value="Unassembled WGS sequence"/>
</dbReference>
<proteinExistence type="inferred from homology"/>
<dbReference type="InterPro" id="IPR003703">
    <property type="entry name" value="Acyl_CoA_thio"/>
</dbReference>
<evidence type="ECO:0000256" key="1">
    <source>
        <dbReference type="ARBA" id="ARBA00006538"/>
    </source>
</evidence>
<dbReference type="RefSeq" id="XP_007880087.1">
    <property type="nucleotide sequence ID" value="XM_007881896.1"/>
</dbReference>
<feature type="domain" description="Acyl-CoA thioesterase-like N-terminal HotDog" evidence="4">
    <location>
        <begin position="48"/>
        <end position="138"/>
    </location>
</feature>
<dbReference type="Pfam" id="PF13622">
    <property type="entry name" value="4HBT_3"/>
    <property type="match status" value="1"/>
</dbReference>
<reference evidence="6 7" key="1">
    <citation type="journal article" date="2013" name="Plant Cell">
        <title>The transition from a phytopathogenic smut ancestor to an anamorphic biocontrol agent deciphered by comparative whole-genome analysis.</title>
        <authorList>
            <person name="Lefebvre F."/>
            <person name="Joly D.L."/>
            <person name="Labbe C."/>
            <person name="Teichmann B."/>
            <person name="Linning R."/>
            <person name="Belzile F."/>
            <person name="Bakkeren G."/>
            <person name="Belanger R.R."/>
        </authorList>
    </citation>
    <scope>NUCLEOTIDE SEQUENCE [LARGE SCALE GENOMIC DNA]</scope>
    <source>
        <strain evidence="6 7">PF-1</strain>
    </source>
</reference>
<dbReference type="eggNOG" id="ENOG502SRKI">
    <property type="taxonomic scope" value="Eukaryota"/>
</dbReference>
<dbReference type="InterPro" id="IPR029069">
    <property type="entry name" value="HotDog_dom_sf"/>
</dbReference>
<sequence length="378" mass="41566">MVSAIATANTTAAPPSMKAENFVELIRLEATDEPNVFLTCSFPEKQGNSAAIAYGGCTLAFVVQAAYKTVEGRKGLPDFNIYSLNGNYLGPALSDRRVRLKVDIVRDTRTFATRFVTAYQTWDNGQERSCFAALIDFQAPVPKPAEPLKVPYAPFSARPSTIVQRPEDVPSWRDVIDERVRTGGLTPQRARGMLEMFELGMRLGESRQVPTSIHYQNMIGNDTSKPTTQDHLALTDRVSVDWFRCRVDLGPSSSALPPPPGGNSRALPVSAKSANACFLAFTMDAAIAFIPVTYSNIPLDAVGACSSLDCAFRYHTEAPDMNKWHLREMKTICGQAEKTYSEARLWDEELGMVATMTQASILRSPPPPPPGRKEQARL</sequence>
<dbReference type="GO" id="GO:0009062">
    <property type="term" value="P:fatty acid catabolic process"/>
    <property type="evidence" value="ECO:0007669"/>
    <property type="project" value="TreeGrafter"/>
</dbReference>
<dbReference type="KEGG" id="pfp:PFL1_04370"/>
<evidence type="ECO:0000313" key="6">
    <source>
        <dbReference type="EMBL" id="EPQ28043.1"/>
    </source>
</evidence>
<dbReference type="GeneID" id="19318475"/>
<dbReference type="PANTHER" id="PTHR11066:SF35">
    <property type="entry name" value="ACYL-COA THIOESTERASE II"/>
    <property type="match status" value="1"/>
</dbReference>
<dbReference type="GO" id="GO:0006637">
    <property type="term" value="P:acyl-CoA metabolic process"/>
    <property type="evidence" value="ECO:0007669"/>
    <property type="project" value="InterPro"/>
</dbReference>
<dbReference type="CDD" id="cd03445">
    <property type="entry name" value="Thioesterase_II_repeat2"/>
    <property type="match status" value="1"/>
</dbReference>
<feature type="region of interest" description="Disordered" evidence="3">
    <location>
        <begin position="359"/>
        <end position="378"/>
    </location>
</feature>
<keyword evidence="2" id="KW-0378">Hydrolase</keyword>
<feature type="domain" description="Acyl-CoA thioesterase-like C-terminal" evidence="5">
    <location>
        <begin position="270"/>
        <end position="361"/>
    </location>
</feature>
<evidence type="ECO:0000313" key="7">
    <source>
        <dbReference type="Proteomes" id="UP000053664"/>
    </source>
</evidence>
<comment type="similarity">
    <text evidence="1">Belongs to the C/M/P thioester hydrolase family.</text>
</comment>
<protein>
    <recommendedName>
        <fullName evidence="8">Thioesterase domain-containing protein</fullName>
    </recommendedName>
</protein>
<dbReference type="OrthoDB" id="68328at2759"/>
<evidence type="ECO:0000259" key="5">
    <source>
        <dbReference type="Pfam" id="PF20789"/>
    </source>
</evidence>
<organism evidence="6 7">
    <name type="scientific">Pseudozyma flocculosa PF-1</name>
    <dbReference type="NCBI Taxonomy" id="1277687"/>
    <lineage>
        <taxon>Eukaryota</taxon>
        <taxon>Fungi</taxon>
        <taxon>Dikarya</taxon>
        <taxon>Basidiomycota</taxon>
        <taxon>Ustilaginomycotina</taxon>
        <taxon>Ustilaginomycetes</taxon>
        <taxon>Ustilaginales</taxon>
        <taxon>Ustilaginaceae</taxon>
        <taxon>Pseudozyma</taxon>
    </lineage>
</organism>
<dbReference type="PANTHER" id="PTHR11066">
    <property type="entry name" value="ACYL-COA THIOESTERASE"/>
    <property type="match status" value="1"/>
</dbReference>
<dbReference type="InterPro" id="IPR049450">
    <property type="entry name" value="ACOT8-like_C"/>
</dbReference>
<dbReference type="CDD" id="cd03444">
    <property type="entry name" value="Thioesterase_II_repeat1"/>
    <property type="match status" value="1"/>
</dbReference>
<dbReference type="GO" id="GO:0005782">
    <property type="term" value="C:peroxisomal matrix"/>
    <property type="evidence" value="ECO:0007669"/>
    <property type="project" value="UniProtKB-SubCell"/>
</dbReference>
<evidence type="ECO:0000256" key="2">
    <source>
        <dbReference type="ARBA" id="ARBA00022801"/>
    </source>
</evidence>
<dbReference type="InterPro" id="IPR049449">
    <property type="entry name" value="TesB_ACOT8-like_N"/>
</dbReference>
<evidence type="ECO:0000259" key="4">
    <source>
        <dbReference type="Pfam" id="PF13622"/>
    </source>
</evidence>
<dbReference type="InterPro" id="IPR042171">
    <property type="entry name" value="Acyl-CoA_hotdog"/>
</dbReference>
<dbReference type="Gene3D" id="2.40.160.210">
    <property type="entry name" value="Acyl-CoA thioesterase, double hotdog domain"/>
    <property type="match status" value="1"/>
</dbReference>
<dbReference type="EMBL" id="KE361636">
    <property type="protein sequence ID" value="EPQ28043.1"/>
    <property type="molecule type" value="Genomic_DNA"/>
</dbReference>
<name>A0A061H608_9BASI</name>
<evidence type="ECO:0008006" key="8">
    <source>
        <dbReference type="Google" id="ProtNLM"/>
    </source>
</evidence>
<accession>A0A061H608</accession>
<evidence type="ECO:0000256" key="3">
    <source>
        <dbReference type="SAM" id="MobiDB-lite"/>
    </source>
</evidence>
<gene>
    <name evidence="6" type="ORF">PFL1_04370</name>
</gene>
<dbReference type="GO" id="GO:0047617">
    <property type="term" value="F:fatty acyl-CoA hydrolase activity"/>
    <property type="evidence" value="ECO:0007669"/>
    <property type="project" value="InterPro"/>
</dbReference>
<dbReference type="AlphaFoldDB" id="A0A061H608"/>
<dbReference type="HOGENOM" id="CLU_064147_0_0_1"/>
<dbReference type="SUPFAM" id="SSF54637">
    <property type="entry name" value="Thioesterase/thiol ester dehydrase-isomerase"/>
    <property type="match status" value="2"/>
</dbReference>
<dbReference type="Pfam" id="PF20789">
    <property type="entry name" value="4HBT_3C"/>
    <property type="match status" value="1"/>
</dbReference>